<protein>
    <recommendedName>
        <fullName evidence="1">DUF6593 domain-containing protein</fullName>
    </recommendedName>
</protein>
<gene>
    <name evidence="2" type="ORF">BD626DRAFT_113983</name>
</gene>
<comment type="caution">
    <text evidence="2">The sequence shown here is derived from an EMBL/GenBank/DDBJ whole genome shotgun (WGS) entry which is preliminary data.</text>
</comment>
<name>A0A550CU25_9AGAR</name>
<dbReference type="AlphaFoldDB" id="A0A550CU25"/>
<dbReference type="OrthoDB" id="3132420at2759"/>
<feature type="domain" description="DUF6593" evidence="1">
    <location>
        <begin position="31"/>
        <end position="160"/>
    </location>
</feature>
<keyword evidence="3" id="KW-1185">Reference proteome</keyword>
<proteinExistence type="predicted"/>
<sequence length="170" mass="19394">MPDSIILRFAFSNSSNSDMRTLQVYSSSNGQETELYKFYHPMTGLSTGLTSVQRRNLNTQILETACEIAWSAETNATISFGVEESSLRDVRKAKKNSSRSRRFKAGGSEYKWKIADNDSDLFCVDSRGKTVAEWNQEQQTLKVARRSEAILDRIVVTCFLNLWMKRAGEW</sequence>
<dbReference type="Proteomes" id="UP000320762">
    <property type="component" value="Unassembled WGS sequence"/>
</dbReference>
<dbReference type="EMBL" id="VDMD01000002">
    <property type="protein sequence ID" value="TRM68289.1"/>
    <property type="molecule type" value="Genomic_DNA"/>
</dbReference>
<dbReference type="Pfam" id="PF20236">
    <property type="entry name" value="DUF6593"/>
    <property type="match status" value="1"/>
</dbReference>
<accession>A0A550CU25</accession>
<evidence type="ECO:0000259" key="1">
    <source>
        <dbReference type="Pfam" id="PF20236"/>
    </source>
</evidence>
<dbReference type="InterPro" id="IPR046528">
    <property type="entry name" value="DUF6593"/>
</dbReference>
<organism evidence="2 3">
    <name type="scientific">Schizophyllum amplum</name>
    <dbReference type="NCBI Taxonomy" id="97359"/>
    <lineage>
        <taxon>Eukaryota</taxon>
        <taxon>Fungi</taxon>
        <taxon>Dikarya</taxon>
        <taxon>Basidiomycota</taxon>
        <taxon>Agaricomycotina</taxon>
        <taxon>Agaricomycetes</taxon>
        <taxon>Agaricomycetidae</taxon>
        <taxon>Agaricales</taxon>
        <taxon>Schizophyllaceae</taxon>
        <taxon>Schizophyllum</taxon>
    </lineage>
</organism>
<reference evidence="2 3" key="1">
    <citation type="journal article" date="2019" name="New Phytol.">
        <title>Comparative genomics reveals unique wood-decay strategies and fruiting body development in the Schizophyllaceae.</title>
        <authorList>
            <person name="Almasi E."/>
            <person name="Sahu N."/>
            <person name="Krizsan K."/>
            <person name="Balint B."/>
            <person name="Kovacs G.M."/>
            <person name="Kiss B."/>
            <person name="Cseklye J."/>
            <person name="Drula E."/>
            <person name="Henrissat B."/>
            <person name="Nagy I."/>
            <person name="Chovatia M."/>
            <person name="Adam C."/>
            <person name="LaButti K."/>
            <person name="Lipzen A."/>
            <person name="Riley R."/>
            <person name="Grigoriev I.V."/>
            <person name="Nagy L.G."/>
        </authorList>
    </citation>
    <scope>NUCLEOTIDE SEQUENCE [LARGE SCALE GENOMIC DNA]</scope>
    <source>
        <strain evidence="2 3">NL-1724</strain>
    </source>
</reference>
<evidence type="ECO:0000313" key="3">
    <source>
        <dbReference type="Proteomes" id="UP000320762"/>
    </source>
</evidence>
<evidence type="ECO:0000313" key="2">
    <source>
        <dbReference type="EMBL" id="TRM68289.1"/>
    </source>
</evidence>